<proteinExistence type="predicted"/>
<keyword evidence="2" id="KW-1185">Reference proteome</keyword>
<gene>
    <name evidence="1" type="ORF">MO867_13070</name>
</gene>
<dbReference type="AlphaFoldDB" id="A0A9X2J708"/>
<dbReference type="RefSeq" id="WP_252468682.1">
    <property type="nucleotide sequence ID" value="NZ_JALBWM010000055.1"/>
</dbReference>
<sequence length="133" mass="15145">MLDDLHIHDFYRDAGRILLAMFNQFPVPATVYVEDISGPDMPDEYGLHSPRHLACLGAMTWLRQSGYIDFSQLVRQEAMEDAVLSHKGFLLLINTEAEPEENNAQLLNRAVRDGSSPQLQTLLERLMREFSAL</sequence>
<evidence type="ECO:0000313" key="1">
    <source>
        <dbReference type="EMBL" id="MCO1335265.1"/>
    </source>
</evidence>
<dbReference type="Proteomes" id="UP001139028">
    <property type="component" value="Unassembled WGS sequence"/>
</dbReference>
<organism evidence="1 2">
    <name type="scientific">Microbulbifer okhotskensis</name>
    <dbReference type="NCBI Taxonomy" id="2926617"/>
    <lineage>
        <taxon>Bacteria</taxon>
        <taxon>Pseudomonadati</taxon>
        <taxon>Pseudomonadota</taxon>
        <taxon>Gammaproteobacteria</taxon>
        <taxon>Cellvibrionales</taxon>
        <taxon>Microbulbiferaceae</taxon>
        <taxon>Microbulbifer</taxon>
    </lineage>
</organism>
<accession>A0A9X2J708</accession>
<protein>
    <submittedName>
        <fullName evidence="1">Uncharacterized protein</fullName>
    </submittedName>
</protein>
<name>A0A9X2J708_9GAMM</name>
<dbReference type="EMBL" id="JALBWM010000055">
    <property type="protein sequence ID" value="MCO1335265.1"/>
    <property type="molecule type" value="Genomic_DNA"/>
</dbReference>
<comment type="caution">
    <text evidence="1">The sequence shown here is derived from an EMBL/GenBank/DDBJ whole genome shotgun (WGS) entry which is preliminary data.</text>
</comment>
<evidence type="ECO:0000313" key="2">
    <source>
        <dbReference type="Proteomes" id="UP001139028"/>
    </source>
</evidence>
<reference evidence="1" key="1">
    <citation type="journal article" date="2022" name="Arch. Microbiol.">
        <title>Microbulbifer okhotskensis sp. nov., isolated from a deep bottom sediment of the Okhotsk Sea.</title>
        <authorList>
            <person name="Romanenko L."/>
            <person name="Kurilenko V."/>
            <person name="Otstavnykh N."/>
            <person name="Velansky P."/>
            <person name="Isaeva M."/>
            <person name="Mikhailov V."/>
        </authorList>
    </citation>
    <scope>NUCLEOTIDE SEQUENCE</scope>
    <source>
        <strain evidence="1">OS29</strain>
    </source>
</reference>